<evidence type="ECO:0000256" key="3">
    <source>
        <dbReference type="ARBA" id="ARBA00012115"/>
    </source>
</evidence>
<dbReference type="Pfam" id="PF03372">
    <property type="entry name" value="Exo_endo_phos"/>
    <property type="match status" value="1"/>
</dbReference>
<evidence type="ECO:0000256" key="11">
    <source>
        <dbReference type="PIRSR" id="PIRSR604808-3"/>
    </source>
</evidence>
<keyword evidence="8" id="KW-0234">DNA repair</keyword>
<organism evidence="14 15">
    <name type="scientific">Sinocyclocheilus grahami</name>
    <name type="common">Dianchi golden-line fish</name>
    <name type="synonym">Barbus grahami</name>
    <dbReference type="NCBI Taxonomy" id="75366"/>
    <lineage>
        <taxon>Eukaryota</taxon>
        <taxon>Metazoa</taxon>
        <taxon>Chordata</taxon>
        <taxon>Craniata</taxon>
        <taxon>Vertebrata</taxon>
        <taxon>Euteleostomi</taxon>
        <taxon>Actinopterygii</taxon>
        <taxon>Neopterygii</taxon>
        <taxon>Teleostei</taxon>
        <taxon>Ostariophysi</taxon>
        <taxon>Cypriniformes</taxon>
        <taxon>Cyprinidae</taxon>
        <taxon>Cyprininae</taxon>
        <taxon>Sinocyclocheilus</taxon>
    </lineage>
</organism>
<feature type="binding site" evidence="10">
    <location>
        <position position="39"/>
    </location>
    <ligand>
        <name>Mg(2+)</name>
        <dbReference type="ChEBI" id="CHEBI:18420"/>
        <label>1</label>
    </ligand>
</feature>
<dbReference type="InterPro" id="IPR004808">
    <property type="entry name" value="AP_endonuc_1"/>
</dbReference>
<dbReference type="GO" id="GO:0005634">
    <property type="term" value="C:nucleus"/>
    <property type="evidence" value="ECO:0007669"/>
    <property type="project" value="TreeGrafter"/>
</dbReference>
<keyword evidence="5" id="KW-0227">DNA damage</keyword>
<dbReference type="Gene3D" id="3.60.10.10">
    <property type="entry name" value="Endonuclease/exonuclease/phosphatase"/>
    <property type="match status" value="1"/>
</dbReference>
<keyword evidence="10" id="KW-0464">Manganese</keyword>
<feature type="binding site" evidence="10">
    <location>
        <position position="228"/>
    </location>
    <ligand>
        <name>Mg(2+)</name>
        <dbReference type="ChEBI" id="CHEBI:18420"/>
        <label>1</label>
    </ligand>
</feature>
<comment type="catalytic activity">
    <reaction evidence="1">
        <text>Exonucleolytic cleavage in the 3'- to 5'-direction to yield nucleoside 5'-phosphates.</text>
        <dbReference type="EC" id="3.1.11.2"/>
    </reaction>
</comment>
<evidence type="ECO:0000256" key="9">
    <source>
        <dbReference type="PIRSR" id="PIRSR604808-1"/>
    </source>
</evidence>
<comment type="similarity">
    <text evidence="2">Belongs to the DNA repair enzymes AP/ExoA family.</text>
</comment>
<evidence type="ECO:0000256" key="8">
    <source>
        <dbReference type="ARBA" id="ARBA00023204"/>
    </source>
</evidence>
<dbReference type="GO" id="GO:0006284">
    <property type="term" value="P:base-excision repair"/>
    <property type="evidence" value="ECO:0007669"/>
    <property type="project" value="TreeGrafter"/>
</dbReference>
<dbReference type="CDD" id="cd09076">
    <property type="entry name" value="L1-EN"/>
    <property type="match status" value="1"/>
</dbReference>
<evidence type="ECO:0000256" key="12">
    <source>
        <dbReference type="SAM" id="Coils"/>
    </source>
</evidence>
<feature type="active site" description="Proton donor/acceptor" evidence="9">
    <location>
        <position position="141"/>
    </location>
</feature>
<reference evidence="14" key="2">
    <citation type="submission" date="2025-09" db="UniProtKB">
        <authorList>
            <consortium name="Ensembl"/>
        </authorList>
    </citation>
    <scope>IDENTIFICATION</scope>
</reference>
<keyword evidence="7 10" id="KW-0460">Magnesium</keyword>
<feature type="binding site" evidence="10">
    <location>
        <position position="227"/>
    </location>
    <ligand>
        <name>Mg(2+)</name>
        <dbReference type="ChEBI" id="CHEBI:18420"/>
        <label>1</label>
    </ligand>
</feature>
<feature type="coiled-coil region" evidence="12">
    <location>
        <begin position="302"/>
        <end position="329"/>
    </location>
</feature>
<evidence type="ECO:0000256" key="7">
    <source>
        <dbReference type="ARBA" id="ARBA00022842"/>
    </source>
</evidence>
<evidence type="ECO:0000256" key="1">
    <source>
        <dbReference type="ARBA" id="ARBA00000493"/>
    </source>
</evidence>
<feature type="binding site" evidence="10">
    <location>
        <position position="143"/>
    </location>
    <ligand>
        <name>Mg(2+)</name>
        <dbReference type="ChEBI" id="CHEBI:18420"/>
        <label>1</label>
    </ligand>
</feature>
<proteinExistence type="inferred from homology"/>
<dbReference type="SUPFAM" id="SSF56219">
    <property type="entry name" value="DNase I-like"/>
    <property type="match status" value="1"/>
</dbReference>
<evidence type="ECO:0000256" key="5">
    <source>
        <dbReference type="ARBA" id="ARBA00022763"/>
    </source>
</evidence>
<dbReference type="OMA" id="WDAMKAY"/>
<dbReference type="EC" id="3.1.11.2" evidence="3"/>
<evidence type="ECO:0000256" key="2">
    <source>
        <dbReference type="ARBA" id="ARBA00007092"/>
    </source>
</evidence>
<dbReference type="GO" id="GO:0008081">
    <property type="term" value="F:phosphoric diester hydrolase activity"/>
    <property type="evidence" value="ECO:0007669"/>
    <property type="project" value="TreeGrafter"/>
</dbReference>
<feature type="domain" description="Endonuclease/exonuclease/phosphatase" evidence="13">
    <location>
        <begin position="19"/>
        <end position="228"/>
    </location>
</feature>
<dbReference type="Ensembl" id="ENSSGRT00000013359.1">
    <property type="protein sequence ID" value="ENSSGRP00000012331.1"/>
    <property type="gene ID" value="ENSSGRG00000007956.1"/>
</dbReference>
<keyword evidence="12" id="KW-0175">Coiled coil</keyword>
<dbReference type="PANTHER" id="PTHR22748:SF26">
    <property type="entry name" value="ENDONUCLEASE_EXONUCLEASE_PHOSPHATASE DOMAIN-CONTAINING PROTEIN"/>
    <property type="match status" value="1"/>
</dbReference>
<keyword evidence="6" id="KW-0378">Hydrolase</keyword>
<dbReference type="InParanoid" id="A0A672KRE4"/>
<keyword evidence="15" id="KW-1185">Reference proteome</keyword>
<feature type="active site" description="Proton acceptor" evidence="9">
    <location>
        <position position="228"/>
    </location>
</feature>
<feature type="active site" evidence="9">
    <location>
        <position position="111"/>
    </location>
</feature>
<dbReference type="GO" id="GO:0046872">
    <property type="term" value="F:metal ion binding"/>
    <property type="evidence" value="ECO:0007669"/>
    <property type="project" value="UniProtKB-KW"/>
</dbReference>
<feature type="binding site" evidence="10">
    <location>
        <position position="141"/>
    </location>
    <ligand>
        <name>Mg(2+)</name>
        <dbReference type="ChEBI" id="CHEBI:18420"/>
        <label>1</label>
    </ligand>
</feature>
<accession>A0A672KRE4</accession>
<evidence type="ECO:0000313" key="15">
    <source>
        <dbReference type="Proteomes" id="UP000472262"/>
    </source>
</evidence>
<protein>
    <recommendedName>
        <fullName evidence="3">exodeoxyribonuclease III</fullName>
        <ecNumber evidence="3">3.1.11.2</ecNumber>
    </recommendedName>
</protein>
<comment type="cofactor">
    <cofactor evidence="10">
        <name>Mg(2+)</name>
        <dbReference type="ChEBI" id="CHEBI:18420"/>
    </cofactor>
    <cofactor evidence="10">
        <name>Mn(2+)</name>
        <dbReference type="ChEBI" id="CHEBI:29035"/>
    </cofactor>
    <text evidence="10">Probably binds two magnesium or manganese ions per subunit.</text>
</comment>
<evidence type="ECO:0000256" key="10">
    <source>
        <dbReference type="PIRSR" id="PIRSR604808-2"/>
    </source>
</evidence>
<dbReference type="AlphaFoldDB" id="A0A672KRE4"/>
<dbReference type="InterPro" id="IPR036691">
    <property type="entry name" value="Endo/exonu/phosph_ase_sf"/>
</dbReference>
<dbReference type="GO" id="GO:0003906">
    <property type="term" value="F:DNA-(apurinic or apyrimidinic site) endonuclease activity"/>
    <property type="evidence" value="ECO:0007669"/>
    <property type="project" value="TreeGrafter"/>
</dbReference>
<feature type="site" description="Important for catalytic activity" evidence="11">
    <location>
        <position position="203"/>
    </location>
</feature>
<evidence type="ECO:0000256" key="4">
    <source>
        <dbReference type="ARBA" id="ARBA00022723"/>
    </source>
</evidence>
<name>A0A672KRE4_SINGR</name>
<sequence length="373" mass="42976">MYNKQQLKPRTHYTTLQLKRTRCLEFLRRKDVSIALLQETHLKDGDVHRFQNKYYKMLACSCALNKSKGVLILYKRSLTLSVDSIGKDDCGRFVYAATRINHTKVLLTSIYAPNLCDHQFMDNISGTLINFNDYHIILGADFNACVHPELDRSSTDSVATPSTVALNSLIAELNLADPWRIKNGNTKAYTFYSTCHKSFSRIDYILVDPSLVQYISTIDILPILISDHSPVICNITIGAKVSKVNRWRFNNTLLYNISFLDQLRQELIIFLEINSHCHNPQMLWEVTKCLRGNCISYSAKVKASRNKLFEELEKKIHDLERQLARAFSDKLNQELSLLKQNMLLYLYPKLSLLFTERSKNTILMQIGLADCLH</sequence>
<evidence type="ECO:0000259" key="13">
    <source>
        <dbReference type="Pfam" id="PF03372"/>
    </source>
</evidence>
<dbReference type="PANTHER" id="PTHR22748">
    <property type="entry name" value="AP ENDONUCLEASE"/>
    <property type="match status" value="1"/>
</dbReference>
<dbReference type="Proteomes" id="UP000472262">
    <property type="component" value="Unassembled WGS sequence"/>
</dbReference>
<evidence type="ECO:0000256" key="6">
    <source>
        <dbReference type="ARBA" id="ARBA00022801"/>
    </source>
</evidence>
<keyword evidence="4 10" id="KW-0479">Metal-binding</keyword>
<dbReference type="InterPro" id="IPR005135">
    <property type="entry name" value="Endo/exonuclease/phosphatase"/>
</dbReference>
<dbReference type="GO" id="GO:0008311">
    <property type="term" value="F:double-stranded DNA 3'-5' DNA exonuclease activity"/>
    <property type="evidence" value="ECO:0007669"/>
    <property type="project" value="UniProtKB-EC"/>
</dbReference>
<feature type="site" description="Transition state stabilizer" evidence="11">
    <location>
        <position position="143"/>
    </location>
</feature>
<evidence type="ECO:0000313" key="14">
    <source>
        <dbReference type="Ensembl" id="ENSSGRP00000012331.1"/>
    </source>
</evidence>
<feature type="site" description="Interaction with DNA substrate" evidence="11">
    <location>
        <position position="228"/>
    </location>
</feature>
<reference evidence="14" key="1">
    <citation type="submission" date="2025-08" db="UniProtKB">
        <authorList>
            <consortium name="Ensembl"/>
        </authorList>
    </citation>
    <scope>IDENTIFICATION</scope>
</reference>